<reference evidence="1" key="1">
    <citation type="journal article" date="2022" name="bioRxiv">
        <title>Sequencing and chromosome-scale assembly of the giantPleurodeles waltlgenome.</title>
        <authorList>
            <person name="Brown T."/>
            <person name="Elewa A."/>
            <person name="Iarovenko S."/>
            <person name="Subramanian E."/>
            <person name="Araus A.J."/>
            <person name="Petzold A."/>
            <person name="Susuki M."/>
            <person name="Suzuki K.-i.T."/>
            <person name="Hayashi T."/>
            <person name="Toyoda A."/>
            <person name="Oliveira C."/>
            <person name="Osipova E."/>
            <person name="Leigh N.D."/>
            <person name="Simon A."/>
            <person name="Yun M.H."/>
        </authorList>
    </citation>
    <scope>NUCLEOTIDE SEQUENCE</scope>
    <source>
        <strain evidence="1">20211129_DDA</strain>
        <tissue evidence="1">Liver</tissue>
    </source>
</reference>
<protein>
    <submittedName>
        <fullName evidence="1">Uncharacterized protein</fullName>
    </submittedName>
</protein>
<keyword evidence="2" id="KW-1185">Reference proteome</keyword>
<evidence type="ECO:0000313" key="2">
    <source>
        <dbReference type="Proteomes" id="UP001066276"/>
    </source>
</evidence>
<sequence length="80" mass="8618">MTRRRTAACLIAALGKGIDVDRGVIDSVVDDEIREIFSVDALVTDAVDVDVDEKEEVVDVVTVAVVVADATVLFRFHSAD</sequence>
<dbReference type="EMBL" id="JANPWB010000014">
    <property type="protein sequence ID" value="KAJ1095063.1"/>
    <property type="molecule type" value="Genomic_DNA"/>
</dbReference>
<name>A0AAV7LVQ5_PLEWA</name>
<gene>
    <name evidence="1" type="ORF">NDU88_000234</name>
</gene>
<accession>A0AAV7LVQ5</accession>
<evidence type="ECO:0000313" key="1">
    <source>
        <dbReference type="EMBL" id="KAJ1095063.1"/>
    </source>
</evidence>
<organism evidence="1 2">
    <name type="scientific">Pleurodeles waltl</name>
    <name type="common">Iberian ribbed newt</name>
    <dbReference type="NCBI Taxonomy" id="8319"/>
    <lineage>
        <taxon>Eukaryota</taxon>
        <taxon>Metazoa</taxon>
        <taxon>Chordata</taxon>
        <taxon>Craniata</taxon>
        <taxon>Vertebrata</taxon>
        <taxon>Euteleostomi</taxon>
        <taxon>Amphibia</taxon>
        <taxon>Batrachia</taxon>
        <taxon>Caudata</taxon>
        <taxon>Salamandroidea</taxon>
        <taxon>Salamandridae</taxon>
        <taxon>Pleurodelinae</taxon>
        <taxon>Pleurodeles</taxon>
    </lineage>
</organism>
<dbReference type="AlphaFoldDB" id="A0AAV7LVQ5"/>
<dbReference type="Proteomes" id="UP001066276">
    <property type="component" value="Chromosome 10"/>
</dbReference>
<proteinExistence type="predicted"/>
<comment type="caution">
    <text evidence="1">The sequence shown here is derived from an EMBL/GenBank/DDBJ whole genome shotgun (WGS) entry which is preliminary data.</text>
</comment>